<dbReference type="AlphaFoldDB" id="A0AAV7TQD8"/>
<accession>A0AAV7TQD8</accession>
<dbReference type="Proteomes" id="UP001066276">
    <property type="component" value="Chromosome 3_2"/>
</dbReference>
<protein>
    <submittedName>
        <fullName evidence="1">Uncharacterized protein</fullName>
    </submittedName>
</protein>
<name>A0AAV7TQD8_PLEWA</name>
<reference evidence="1" key="1">
    <citation type="journal article" date="2022" name="bioRxiv">
        <title>Sequencing and chromosome-scale assembly of the giantPleurodeles waltlgenome.</title>
        <authorList>
            <person name="Brown T."/>
            <person name="Elewa A."/>
            <person name="Iarovenko S."/>
            <person name="Subramanian E."/>
            <person name="Araus A.J."/>
            <person name="Petzold A."/>
            <person name="Susuki M."/>
            <person name="Suzuki K.-i.T."/>
            <person name="Hayashi T."/>
            <person name="Toyoda A."/>
            <person name="Oliveira C."/>
            <person name="Osipova E."/>
            <person name="Leigh N.D."/>
            <person name="Simon A."/>
            <person name="Yun M.H."/>
        </authorList>
    </citation>
    <scope>NUCLEOTIDE SEQUENCE</scope>
    <source>
        <strain evidence="1">20211129_DDA</strain>
        <tissue evidence="1">Liver</tissue>
    </source>
</reference>
<gene>
    <name evidence="1" type="ORF">NDU88_003912</name>
</gene>
<keyword evidence="2" id="KW-1185">Reference proteome</keyword>
<proteinExistence type="predicted"/>
<evidence type="ECO:0000313" key="2">
    <source>
        <dbReference type="Proteomes" id="UP001066276"/>
    </source>
</evidence>
<dbReference type="EMBL" id="JANPWB010000006">
    <property type="protein sequence ID" value="KAJ1178670.1"/>
    <property type="molecule type" value="Genomic_DNA"/>
</dbReference>
<sequence length="91" mass="9697">MRVRAVYGLRAEALTLVSAPRLSHSLGVGSSDALLCPEAQRSCDPPGGGVRDADDERQMRFTRLATRAWGEVTTGNTMKVPLPALPVAHPS</sequence>
<organism evidence="1 2">
    <name type="scientific">Pleurodeles waltl</name>
    <name type="common">Iberian ribbed newt</name>
    <dbReference type="NCBI Taxonomy" id="8319"/>
    <lineage>
        <taxon>Eukaryota</taxon>
        <taxon>Metazoa</taxon>
        <taxon>Chordata</taxon>
        <taxon>Craniata</taxon>
        <taxon>Vertebrata</taxon>
        <taxon>Euteleostomi</taxon>
        <taxon>Amphibia</taxon>
        <taxon>Batrachia</taxon>
        <taxon>Caudata</taxon>
        <taxon>Salamandroidea</taxon>
        <taxon>Salamandridae</taxon>
        <taxon>Pleurodelinae</taxon>
        <taxon>Pleurodeles</taxon>
    </lineage>
</organism>
<evidence type="ECO:0000313" key="1">
    <source>
        <dbReference type="EMBL" id="KAJ1178670.1"/>
    </source>
</evidence>
<comment type="caution">
    <text evidence="1">The sequence shown here is derived from an EMBL/GenBank/DDBJ whole genome shotgun (WGS) entry which is preliminary data.</text>
</comment>